<protein>
    <recommendedName>
        <fullName evidence="7">Protein TIC 20</fullName>
    </recommendedName>
</protein>
<keyword evidence="7" id="KW-0150">Chloroplast</keyword>
<proteinExistence type="inferred from homology"/>
<comment type="subcellular location">
    <subcellularLocation>
        <location evidence="1">Plastid</location>
        <location evidence="1">Chloroplast inner membrane</location>
        <topology evidence="1">Multi-pass membrane protein</topology>
    </subcellularLocation>
    <subcellularLocation>
        <location evidence="7">Plastid</location>
        <location evidence="7">Chloroplast membrane</location>
        <topology evidence="7">Multi-pass membrane protein</topology>
    </subcellularLocation>
</comment>
<dbReference type="Pfam" id="PF16166">
    <property type="entry name" value="TIC20"/>
    <property type="match status" value="1"/>
</dbReference>
<dbReference type="PANTHER" id="PTHR33510">
    <property type="entry name" value="PROTEIN TIC 20-II, CHLOROPLASTIC"/>
    <property type="match status" value="1"/>
</dbReference>
<dbReference type="Proteomes" id="UP001386955">
    <property type="component" value="Unassembled WGS sequence"/>
</dbReference>
<feature type="transmembrane region" description="Helical" evidence="7">
    <location>
        <begin position="97"/>
        <end position="117"/>
    </location>
</feature>
<sequence length="201" mass="22556">MATLSLLRPCCFHPLSGGTVTLKPKPFVHLKSNWKPAEKMGIGARMSNRSSPGPTERLISIAAYTLPFFNSIQYGRYLLAQYPKLALLFDPILPFLAFYRSIPYSSFVAFFALYLGIVRNPNLTRYIRFNSMQAITLDVLLVIPLLLHRIFSPAGPLLVFSHNAIFIFTLISFLYTLTSCVLGRTPYLPFLADAASRQISS</sequence>
<dbReference type="AlphaFoldDB" id="A0AAN9XJN7"/>
<evidence type="ECO:0000256" key="1">
    <source>
        <dbReference type="ARBA" id="ARBA00004478"/>
    </source>
</evidence>
<organism evidence="8 9">
    <name type="scientific">Psophocarpus tetragonolobus</name>
    <name type="common">Winged bean</name>
    <name type="synonym">Dolichos tetragonolobus</name>
    <dbReference type="NCBI Taxonomy" id="3891"/>
    <lineage>
        <taxon>Eukaryota</taxon>
        <taxon>Viridiplantae</taxon>
        <taxon>Streptophyta</taxon>
        <taxon>Embryophyta</taxon>
        <taxon>Tracheophyta</taxon>
        <taxon>Spermatophyta</taxon>
        <taxon>Magnoliopsida</taxon>
        <taxon>eudicotyledons</taxon>
        <taxon>Gunneridae</taxon>
        <taxon>Pentapetalae</taxon>
        <taxon>rosids</taxon>
        <taxon>fabids</taxon>
        <taxon>Fabales</taxon>
        <taxon>Fabaceae</taxon>
        <taxon>Papilionoideae</taxon>
        <taxon>50 kb inversion clade</taxon>
        <taxon>NPAAA clade</taxon>
        <taxon>indigoferoid/millettioid clade</taxon>
        <taxon>Phaseoleae</taxon>
        <taxon>Psophocarpus</taxon>
    </lineage>
</organism>
<keyword evidence="3 7" id="KW-0812">Transmembrane</keyword>
<evidence type="ECO:0000256" key="5">
    <source>
        <dbReference type="ARBA" id="ARBA00022989"/>
    </source>
</evidence>
<evidence type="ECO:0000256" key="6">
    <source>
        <dbReference type="ARBA" id="ARBA00023136"/>
    </source>
</evidence>
<comment type="similarity">
    <text evidence="2 7">Belongs to the Tic20 family.</text>
</comment>
<accession>A0AAN9XJN7</accession>
<reference evidence="8 9" key="1">
    <citation type="submission" date="2024-01" db="EMBL/GenBank/DDBJ databases">
        <title>The genomes of 5 underutilized Papilionoideae crops provide insights into root nodulation and disease resistanc.</title>
        <authorList>
            <person name="Jiang F."/>
        </authorList>
    </citation>
    <scope>NUCLEOTIDE SEQUENCE [LARGE SCALE GENOMIC DNA]</scope>
    <source>
        <strain evidence="8">DUOXIRENSHENG_FW03</strain>
        <tissue evidence="8">Leaves</tissue>
    </source>
</reference>
<feature type="transmembrane region" description="Helical" evidence="7">
    <location>
        <begin position="157"/>
        <end position="177"/>
    </location>
</feature>
<keyword evidence="7" id="KW-0934">Plastid</keyword>
<evidence type="ECO:0000256" key="2">
    <source>
        <dbReference type="ARBA" id="ARBA00009596"/>
    </source>
</evidence>
<feature type="transmembrane region" description="Helical" evidence="7">
    <location>
        <begin position="58"/>
        <end position="77"/>
    </location>
</feature>
<keyword evidence="6 7" id="KW-0472">Membrane</keyword>
<feature type="transmembrane region" description="Helical" evidence="7">
    <location>
        <begin position="129"/>
        <end position="151"/>
    </location>
</feature>
<evidence type="ECO:0000313" key="8">
    <source>
        <dbReference type="EMBL" id="KAK7394648.1"/>
    </source>
</evidence>
<comment type="function">
    <text evidence="7">Involved in protein precursor import into chloroplasts.</text>
</comment>
<evidence type="ECO:0000256" key="7">
    <source>
        <dbReference type="RuleBase" id="RU367003"/>
    </source>
</evidence>
<evidence type="ECO:0000313" key="9">
    <source>
        <dbReference type="Proteomes" id="UP001386955"/>
    </source>
</evidence>
<dbReference type="PANTHER" id="PTHR33510:SF5">
    <property type="entry name" value="PROTEIN TIC 20-II, CHLOROPLASTIC"/>
    <property type="match status" value="1"/>
</dbReference>
<dbReference type="InterPro" id="IPR005691">
    <property type="entry name" value="Tic20"/>
</dbReference>
<keyword evidence="4" id="KW-1001">Plastid inner membrane</keyword>
<dbReference type="GO" id="GO:0009706">
    <property type="term" value="C:chloroplast inner membrane"/>
    <property type="evidence" value="ECO:0007669"/>
    <property type="project" value="UniProtKB-SubCell"/>
</dbReference>
<name>A0AAN9XJN7_PSOTE</name>
<dbReference type="EMBL" id="JAYMYS010000004">
    <property type="protein sequence ID" value="KAK7394648.1"/>
    <property type="molecule type" value="Genomic_DNA"/>
</dbReference>
<keyword evidence="5 7" id="KW-1133">Transmembrane helix</keyword>
<evidence type="ECO:0000256" key="4">
    <source>
        <dbReference type="ARBA" id="ARBA00022780"/>
    </source>
</evidence>
<keyword evidence="9" id="KW-1185">Reference proteome</keyword>
<comment type="caution">
    <text evidence="8">The sequence shown here is derived from an EMBL/GenBank/DDBJ whole genome shotgun (WGS) entry which is preliminary data.</text>
</comment>
<gene>
    <name evidence="8" type="ORF">VNO78_15182</name>
</gene>
<evidence type="ECO:0000256" key="3">
    <source>
        <dbReference type="ARBA" id="ARBA00022692"/>
    </source>
</evidence>